<reference evidence="2" key="2">
    <citation type="submission" date="2024-08" db="UniProtKB">
        <authorList>
            <consortium name="EnsemblMetazoa"/>
        </authorList>
    </citation>
    <scope>IDENTIFICATION</scope>
</reference>
<evidence type="ECO:0000313" key="3">
    <source>
        <dbReference type="Proteomes" id="UP000019118"/>
    </source>
</evidence>
<evidence type="ECO:0008006" key="4">
    <source>
        <dbReference type="Google" id="ProtNLM"/>
    </source>
</evidence>
<sequence>MRLLHIFVYGTLYFTNLCVQENDVVAVGKYDLQCGDYRNILKAPSKVTKIKLLKNVEALYSVTSEKAVSCVVNSANCTLMTWNIIRGLEIFLNKHFNNTGTSGIIQFGNNMIIPGYNYLLHVIMKTSSGIFVEKSFNLTFDANDLLEDKTAFLGNLELTTGYAILSTLPIVVNANVTLCGDIPYYYFRWFFVTDDQKLELEEKSSELIIFPDSIITENAKICKIQCNVLDFENNSIILEASVDLLLTAPLEIQLPEIFLPFNYTTFNRGAPISIEPYILFPKLMEDYQTQWSCLLEDTLLYVCQAQINEEFYVETGFNQEGNYTITILVAAGNVEVTATCHIIVALDVPSIEFFIPYPLKPDREIEITARISELRTYCTVQWIGDGDNDLKTILENNIYNISSKDKTFLEEMVELGSITVTRDFKLKFPQPSTTSSGLDSKNYQVTLTVVCPSLQEVSNENIVKEQPTSFVTVHGVTGFFVPPSPNVEVFVILSDQNEALNSEFTFVVELTEENSDDLMLVKYGFVLEGVEVQFYTGINALSSKTILPYNGDFGVETYVEVCGYKNRCSKKLGPLVKTTLSYDYSEKDIYHPFMQKLIEGDYYKAFAYVFMVQYSLGFVNKSDKCNGLFASQLIQKIEDLLVEDDAKGLNGFLKSAVIFMDHIKLSDDLWKFRLPKECN</sequence>
<keyword evidence="1" id="KW-0732">Signal</keyword>
<feature type="signal peptide" evidence="1">
    <location>
        <begin position="1"/>
        <end position="20"/>
    </location>
</feature>
<name>A0AAR5QDK7_DENPD</name>
<dbReference type="EnsemblMetazoa" id="XM_019915751.1">
    <property type="protein sequence ID" value="XP_019771310.1"/>
    <property type="gene ID" value="LOC109545208"/>
</dbReference>
<dbReference type="Proteomes" id="UP000019118">
    <property type="component" value="Unassembled WGS sequence"/>
</dbReference>
<dbReference type="AlphaFoldDB" id="A0AAR5QDK7"/>
<reference evidence="3" key="1">
    <citation type="journal article" date="2013" name="Genome Biol.">
        <title>Draft genome of the mountain pine beetle, Dendroctonus ponderosae Hopkins, a major forest pest.</title>
        <authorList>
            <person name="Keeling C.I."/>
            <person name="Yuen M.M."/>
            <person name="Liao N.Y."/>
            <person name="Docking T.R."/>
            <person name="Chan S.K."/>
            <person name="Taylor G.A."/>
            <person name="Palmquist D.L."/>
            <person name="Jackman S.D."/>
            <person name="Nguyen A."/>
            <person name="Li M."/>
            <person name="Henderson H."/>
            <person name="Janes J.K."/>
            <person name="Zhao Y."/>
            <person name="Pandoh P."/>
            <person name="Moore R."/>
            <person name="Sperling F.A."/>
            <person name="Huber D.P."/>
            <person name="Birol I."/>
            <person name="Jones S.J."/>
            <person name="Bohlmann J."/>
        </authorList>
    </citation>
    <scope>NUCLEOTIDE SEQUENCE</scope>
</reference>
<accession>A0AAR5QDK7</accession>
<protein>
    <recommendedName>
        <fullName evidence="4">PKD/REJ-like domain-containing protein</fullName>
    </recommendedName>
</protein>
<organism evidence="2 3">
    <name type="scientific">Dendroctonus ponderosae</name>
    <name type="common">Mountain pine beetle</name>
    <dbReference type="NCBI Taxonomy" id="77166"/>
    <lineage>
        <taxon>Eukaryota</taxon>
        <taxon>Metazoa</taxon>
        <taxon>Ecdysozoa</taxon>
        <taxon>Arthropoda</taxon>
        <taxon>Hexapoda</taxon>
        <taxon>Insecta</taxon>
        <taxon>Pterygota</taxon>
        <taxon>Neoptera</taxon>
        <taxon>Endopterygota</taxon>
        <taxon>Coleoptera</taxon>
        <taxon>Polyphaga</taxon>
        <taxon>Cucujiformia</taxon>
        <taxon>Curculionidae</taxon>
        <taxon>Scolytinae</taxon>
        <taxon>Dendroctonus</taxon>
    </lineage>
</organism>
<keyword evidence="3" id="KW-1185">Reference proteome</keyword>
<proteinExistence type="predicted"/>
<evidence type="ECO:0000256" key="1">
    <source>
        <dbReference type="SAM" id="SignalP"/>
    </source>
</evidence>
<feature type="chain" id="PRO_5043366873" description="PKD/REJ-like domain-containing protein" evidence="1">
    <location>
        <begin position="21"/>
        <end position="679"/>
    </location>
</feature>
<evidence type="ECO:0000313" key="2">
    <source>
        <dbReference type="EnsemblMetazoa" id="XP_019771310.1"/>
    </source>
</evidence>